<dbReference type="Gene3D" id="3.40.50.300">
    <property type="entry name" value="P-loop containing nucleotide triphosphate hydrolases"/>
    <property type="match status" value="1"/>
</dbReference>
<keyword evidence="6" id="KW-1185">Reference proteome</keyword>
<dbReference type="PROSITE" id="PS50043">
    <property type="entry name" value="HTH_LUXR_2"/>
    <property type="match status" value="1"/>
</dbReference>
<keyword evidence="2" id="KW-0238">DNA-binding</keyword>
<evidence type="ECO:0000256" key="3">
    <source>
        <dbReference type="ARBA" id="ARBA00023163"/>
    </source>
</evidence>
<dbReference type="Pfam" id="PF00196">
    <property type="entry name" value="GerE"/>
    <property type="match status" value="1"/>
</dbReference>
<dbReference type="InterPro" id="IPR000792">
    <property type="entry name" value="Tscrpt_reg_LuxR_C"/>
</dbReference>
<dbReference type="InterPro" id="IPR041664">
    <property type="entry name" value="AAA_16"/>
</dbReference>
<dbReference type="SUPFAM" id="SSF46894">
    <property type="entry name" value="C-terminal effector domain of the bipartite response regulators"/>
    <property type="match status" value="1"/>
</dbReference>
<evidence type="ECO:0000256" key="1">
    <source>
        <dbReference type="ARBA" id="ARBA00023015"/>
    </source>
</evidence>
<dbReference type="RefSeq" id="WP_255873040.1">
    <property type="nucleotide sequence ID" value="NZ_JACASI010000010.1"/>
</dbReference>
<dbReference type="InterPro" id="IPR027417">
    <property type="entry name" value="P-loop_NTPase"/>
</dbReference>
<dbReference type="CDD" id="cd06170">
    <property type="entry name" value="LuxR_C_like"/>
    <property type="match status" value="1"/>
</dbReference>
<dbReference type="Gene3D" id="1.10.10.10">
    <property type="entry name" value="Winged helix-like DNA-binding domain superfamily/Winged helix DNA-binding domain"/>
    <property type="match status" value="1"/>
</dbReference>
<dbReference type="InterPro" id="IPR059106">
    <property type="entry name" value="WHD_MalT"/>
</dbReference>
<evidence type="ECO:0000313" key="6">
    <source>
        <dbReference type="Proteomes" id="UP001205566"/>
    </source>
</evidence>
<name>A0ABT1NWI8_9GAMM</name>
<comment type="caution">
    <text evidence="5">The sequence shown here is derived from an EMBL/GenBank/DDBJ whole genome shotgun (WGS) entry which is preliminary data.</text>
</comment>
<gene>
    <name evidence="5" type="ORF">HXX02_01800</name>
</gene>
<dbReference type="SUPFAM" id="SSF52540">
    <property type="entry name" value="P-loop containing nucleoside triphosphate hydrolases"/>
    <property type="match status" value="1"/>
</dbReference>
<feature type="domain" description="HTH luxR-type" evidence="4">
    <location>
        <begin position="848"/>
        <end position="913"/>
    </location>
</feature>
<dbReference type="InterPro" id="IPR041617">
    <property type="entry name" value="TPR_MalT"/>
</dbReference>
<evidence type="ECO:0000313" key="5">
    <source>
        <dbReference type="EMBL" id="MCQ3828172.1"/>
    </source>
</evidence>
<proteinExistence type="predicted"/>
<reference evidence="5" key="1">
    <citation type="thesis" date="2020" institute="Technische Universitat Dresden" country="Dresden, Germany">
        <title>The Agarolytic System of Microbulbifer elongatus PORT2, Isolated from Batu Karas, Pangandaran West Java Indonesia.</title>
        <authorList>
            <person name="Anggraeni S.R."/>
        </authorList>
    </citation>
    <scope>NUCLEOTIDE SEQUENCE</scope>
    <source>
        <strain evidence="5">PORT2</strain>
    </source>
</reference>
<evidence type="ECO:0000259" key="4">
    <source>
        <dbReference type="PROSITE" id="PS50043"/>
    </source>
</evidence>
<dbReference type="InterPro" id="IPR016032">
    <property type="entry name" value="Sig_transdc_resp-reg_C-effctor"/>
</dbReference>
<dbReference type="PANTHER" id="PTHR44688">
    <property type="entry name" value="DNA-BINDING TRANSCRIPTIONAL ACTIVATOR DEVR_DOSR"/>
    <property type="match status" value="1"/>
</dbReference>
<dbReference type="PRINTS" id="PR00038">
    <property type="entry name" value="HTHLUXR"/>
</dbReference>
<protein>
    <recommendedName>
        <fullName evidence="4">HTH luxR-type domain-containing protein</fullName>
    </recommendedName>
</protein>
<dbReference type="Pfam" id="PF13191">
    <property type="entry name" value="AAA_16"/>
    <property type="match status" value="1"/>
</dbReference>
<dbReference type="EMBL" id="JACASI010000010">
    <property type="protein sequence ID" value="MCQ3828172.1"/>
    <property type="molecule type" value="Genomic_DNA"/>
</dbReference>
<dbReference type="Pfam" id="PF17874">
    <property type="entry name" value="TPR_MalT"/>
    <property type="match status" value="1"/>
</dbReference>
<dbReference type="SUPFAM" id="SSF48452">
    <property type="entry name" value="TPR-like"/>
    <property type="match status" value="2"/>
</dbReference>
<dbReference type="InterPro" id="IPR011990">
    <property type="entry name" value="TPR-like_helical_dom_sf"/>
</dbReference>
<dbReference type="Proteomes" id="UP001205566">
    <property type="component" value="Unassembled WGS sequence"/>
</dbReference>
<sequence length="916" mass="102716">MVSGTENTFGSPALIAMRMTPPRLADGSVQRERLLRRVCSRKGPVAPLCLVTAPAGYGKSTFMAQCLRHLENLGVSTGWLTLEADDNEGETFFFYLRAAFGRLNPSFARKVGALPLDLDTPAGVRRLVTEFLGSLDTNKRYALFLDDYQQIESPQVHALVQYLLKHLPDNLGVFIGSRSLPPIPLSRLRAAGDLLEIDSRVLGFDDDETGALLREANQLQVSDDEVALLLSRTGGWAAVLQLAALSMRGSGDRGQFVSAFSGNHDSVADFLAEEVVAHMPAALADFLRRAAILERFCAPLCEVVTGDRQHSVDLARLRDARLLVQSLDDVGYWYRLHPLFRDFLLRQLASADASERAELHRKASVWFEEEGLIPEAIQHAINAGDHSRALDLLDEQGVSQIAQGYMFPLLGLIRRLPEAMLGESLNVLIQLTWLQVLSNQLHQGRRMLDELKARSATLDLAQKVEVHLIEANLYTIDDQVEKAGQLAERWLPQAPTEPVYLRPTFRLLQGFVCYHRRDFAGAQAVAKALLANPTEADLVYNQAYASCIDGLVYLVGARLKQGVDAMEAQLRNLLRFVLPSSQVVALMESMLGVLYFYRGDLQRAESYFQRGLDAQRIIATVDLMMAVTRARTQLLYRQQKHEPLLDYLRETEQLAQVRGWKRLQACLVHERVRVLLALGEQSQARHWFDQWQRARASFFQLPEHTLSSLDYWSRVAGARLRLAEGDTEGAEVELKPVLREFLNSENRLRAMELHLLLARIRLAAKRDLLAKQSLESALDLDTDHSAVQLFRDEGNEVIEALHALKRDLQQASDSARHQIWQRQIEAIITPYEDALAAKSASLPREPVETVSVNELTKKELATLALLVDGLSNKEISDRLCVSINTVKTHLKSAYGKLGVSRRTQAVRTLKRLGVFE</sequence>
<keyword evidence="3" id="KW-0804">Transcription</keyword>
<dbReference type="PROSITE" id="PS00622">
    <property type="entry name" value="HTH_LUXR_1"/>
    <property type="match status" value="1"/>
</dbReference>
<dbReference type="SMART" id="SM00421">
    <property type="entry name" value="HTH_LUXR"/>
    <property type="match status" value="1"/>
</dbReference>
<dbReference type="InterPro" id="IPR036388">
    <property type="entry name" value="WH-like_DNA-bd_sf"/>
</dbReference>
<organism evidence="5 6">
    <name type="scientific">Microbulbifer elongatus</name>
    <dbReference type="NCBI Taxonomy" id="86173"/>
    <lineage>
        <taxon>Bacteria</taxon>
        <taxon>Pseudomonadati</taxon>
        <taxon>Pseudomonadota</taxon>
        <taxon>Gammaproteobacteria</taxon>
        <taxon>Cellvibrionales</taxon>
        <taxon>Microbulbiferaceae</taxon>
        <taxon>Microbulbifer</taxon>
    </lineage>
</organism>
<dbReference type="PANTHER" id="PTHR44688:SF16">
    <property type="entry name" value="DNA-BINDING TRANSCRIPTIONAL ACTIVATOR DEVR_DOSR"/>
    <property type="match status" value="1"/>
</dbReference>
<dbReference type="Gene3D" id="1.25.40.10">
    <property type="entry name" value="Tetratricopeptide repeat domain"/>
    <property type="match status" value="1"/>
</dbReference>
<evidence type="ECO:0000256" key="2">
    <source>
        <dbReference type="ARBA" id="ARBA00023125"/>
    </source>
</evidence>
<accession>A0ABT1NWI8</accession>
<dbReference type="Pfam" id="PF25873">
    <property type="entry name" value="WHD_MalT"/>
    <property type="match status" value="1"/>
</dbReference>
<keyword evidence="1" id="KW-0805">Transcription regulation</keyword>